<evidence type="ECO:0000256" key="10">
    <source>
        <dbReference type="ARBA" id="ARBA00023033"/>
    </source>
</evidence>
<dbReference type="Proteomes" id="UP001354989">
    <property type="component" value="Chromosome"/>
</dbReference>
<dbReference type="PANTHER" id="PTHR11473">
    <property type="entry name" value="AROMATIC AMINO ACID HYDROXYLASE"/>
    <property type="match status" value="1"/>
</dbReference>
<proteinExistence type="inferred from homology"/>
<evidence type="ECO:0000256" key="1">
    <source>
        <dbReference type="ARBA" id="ARBA00001060"/>
    </source>
</evidence>
<evidence type="ECO:0000256" key="7">
    <source>
        <dbReference type="ARBA" id="ARBA00022723"/>
    </source>
</evidence>
<dbReference type="PRINTS" id="PR00372">
    <property type="entry name" value="FYWHYDRXLASE"/>
</dbReference>
<dbReference type="NCBIfam" id="NF008877">
    <property type="entry name" value="PRK11913.1-2"/>
    <property type="match status" value="1"/>
</dbReference>
<keyword evidence="9" id="KW-0408">Iron</keyword>
<dbReference type="NCBIfam" id="TIGR01267">
    <property type="entry name" value="Phe4hydrox_mono"/>
    <property type="match status" value="1"/>
</dbReference>
<evidence type="ECO:0000259" key="13">
    <source>
        <dbReference type="PROSITE" id="PS51410"/>
    </source>
</evidence>
<name>A0ABN6L7J5_9BACT</name>
<dbReference type="InterPro" id="IPR036329">
    <property type="entry name" value="Aro-AA_hydroxylase_C_sf"/>
</dbReference>
<dbReference type="InterPro" id="IPR005960">
    <property type="entry name" value="Phe-4-hydroxylase_mono"/>
</dbReference>
<dbReference type="PANTHER" id="PTHR11473:SF24">
    <property type="entry name" value="PHENYLALANINE-4-HYDROXYLASE"/>
    <property type="match status" value="1"/>
</dbReference>
<protein>
    <recommendedName>
        <fullName evidence="6">Phenylalanine-4-hydroxylase</fullName>
        <ecNumber evidence="5">1.14.16.1</ecNumber>
    </recommendedName>
    <alternativeName>
        <fullName evidence="12">Phe-4-monooxygenase</fullName>
    </alternativeName>
</protein>
<keyword evidence="15" id="KW-1185">Reference proteome</keyword>
<evidence type="ECO:0000256" key="12">
    <source>
        <dbReference type="ARBA" id="ARBA00029922"/>
    </source>
</evidence>
<evidence type="ECO:0000313" key="14">
    <source>
        <dbReference type="EMBL" id="BDC98793.1"/>
    </source>
</evidence>
<dbReference type="InterPro" id="IPR018301">
    <property type="entry name" value="ArAA_hydroxylase_Fe/CU_BS"/>
</dbReference>
<accession>A0ABN6L7J5</accession>
<sequence>MVKTYLKSNFISMQQQYEDYSDADFKIWRELYERQMAIVPKYACTPFLKALDKIGFSREEIPRFEALDKVLMEATGWSITVVKGLIPVEDFFQALAEKKFPASTWLRNEQQLEYIEEPDMFHDIFGHVPLLVNPVYASFIQAYAQMALEYTQNEKAIALLQRLYWFTVEFGLIQEREAVRIYGAGIISSPKESLFSVGGESRKLPFNIDTIFNNPFEKSNIQQEYYVISELEELERAIPEIKKRLDQLIEDGLNDVKPVR</sequence>
<dbReference type="SUPFAM" id="SSF56534">
    <property type="entry name" value="Aromatic aminoacid monoxygenases, catalytic and oligomerization domains"/>
    <property type="match status" value="1"/>
</dbReference>
<reference evidence="14 15" key="1">
    <citation type="submission" date="2021-12" db="EMBL/GenBank/DDBJ databases">
        <title>Genome sequencing of bacteria with rrn-lacking chromosome and rrn-plasmid.</title>
        <authorList>
            <person name="Anda M."/>
            <person name="Iwasaki W."/>
        </authorList>
    </citation>
    <scope>NUCLEOTIDE SEQUENCE [LARGE SCALE GENOMIC DNA]</scope>
    <source>
        <strain evidence="14 15">NBRC 101262</strain>
    </source>
</reference>
<keyword evidence="7" id="KW-0479">Metal-binding</keyword>
<organism evidence="14 15">
    <name type="scientific">Persicobacter psychrovividus</name>
    <dbReference type="NCBI Taxonomy" id="387638"/>
    <lineage>
        <taxon>Bacteria</taxon>
        <taxon>Pseudomonadati</taxon>
        <taxon>Bacteroidota</taxon>
        <taxon>Cytophagia</taxon>
        <taxon>Cytophagales</taxon>
        <taxon>Persicobacteraceae</taxon>
        <taxon>Persicobacter</taxon>
    </lineage>
</organism>
<gene>
    <name evidence="14" type="ORF">PEPS_10740</name>
</gene>
<comment type="similarity">
    <text evidence="4">Belongs to the biopterin-dependent aromatic amino acid hydroxylase family.</text>
</comment>
<evidence type="ECO:0000256" key="9">
    <source>
        <dbReference type="ARBA" id="ARBA00023004"/>
    </source>
</evidence>
<evidence type="ECO:0000256" key="2">
    <source>
        <dbReference type="ARBA" id="ARBA00001954"/>
    </source>
</evidence>
<comment type="cofactor">
    <cofactor evidence="2">
        <name>Fe(2+)</name>
        <dbReference type="ChEBI" id="CHEBI:29033"/>
    </cofactor>
</comment>
<evidence type="ECO:0000256" key="8">
    <source>
        <dbReference type="ARBA" id="ARBA00023002"/>
    </source>
</evidence>
<evidence type="ECO:0000256" key="11">
    <source>
        <dbReference type="ARBA" id="ARBA00023232"/>
    </source>
</evidence>
<dbReference type="PROSITE" id="PS51410">
    <property type="entry name" value="BH4_AAA_HYDROXYL_2"/>
    <property type="match status" value="1"/>
</dbReference>
<comment type="pathway">
    <text evidence="3">Amino-acid degradation; L-phenylalanine degradation; acetoacetate and fumarate from L-phenylalanine: step 1/6.</text>
</comment>
<comment type="catalytic activity">
    <reaction evidence="1">
        <text>(6R)-L-erythro-5,6,7,8-tetrahydrobiopterin + L-phenylalanine + O2 = (4aS,6R)-4a-hydroxy-L-erythro-5,6,7,8-tetrahydrobiopterin + L-tyrosine</text>
        <dbReference type="Rhea" id="RHEA:20273"/>
        <dbReference type="ChEBI" id="CHEBI:15379"/>
        <dbReference type="ChEBI" id="CHEBI:15642"/>
        <dbReference type="ChEBI" id="CHEBI:58095"/>
        <dbReference type="ChEBI" id="CHEBI:58315"/>
        <dbReference type="ChEBI" id="CHEBI:59560"/>
        <dbReference type="EC" id="1.14.16.1"/>
    </reaction>
</comment>
<evidence type="ECO:0000313" key="15">
    <source>
        <dbReference type="Proteomes" id="UP001354989"/>
    </source>
</evidence>
<dbReference type="InterPro" id="IPR019774">
    <property type="entry name" value="Aromatic-AA_hydroxylase_C"/>
</dbReference>
<evidence type="ECO:0000256" key="6">
    <source>
        <dbReference type="ARBA" id="ARBA00020276"/>
    </source>
</evidence>
<dbReference type="InterPro" id="IPR001273">
    <property type="entry name" value="ArAA_hydroxylase"/>
</dbReference>
<feature type="domain" description="Biopterin-dependent aromatic amino acid hydroxylase family profile" evidence="13">
    <location>
        <begin position="1"/>
        <end position="260"/>
    </location>
</feature>
<dbReference type="PROSITE" id="PS00367">
    <property type="entry name" value="BH4_AAA_HYDROXYL_1"/>
    <property type="match status" value="1"/>
</dbReference>
<dbReference type="InterPro" id="IPR036951">
    <property type="entry name" value="ArAA_hydroxylase_sf"/>
</dbReference>
<dbReference type="EMBL" id="AP025292">
    <property type="protein sequence ID" value="BDC98793.1"/>
    <property type="molecule type" value="Genomic_DNA"/>
</dbReference>
<keyword evidence="11" id="KW-0585">Phenylalanine catabolism</keyword>
<keyword evidence="10" id="KW-0503">Monooxygenase</keyword>
<keyword evidence="8" id="KW-0560">Oxidoreductase</keyword>
<evidence type="ECO:0000256" key="5">
    <source>
        <dbReference type="ARBA" id="ARBA00011995"/>
    </source>
</evidence>
<evidence type="ECO:0000256" key="4">
    <source>
        <dbReference type="ARBA" id="ARBA00009712"/>
    </source>
</evidence>
<dbReference type="Pfam" id="PF00351">
    <property type="entry name" value="Biopterin_H"/>
    <property type="match status" value="1"/>
</dbReference>
<evidence type="ECO:0000256" key="3">
    <source>
        <dbReference type="ARBA" id="ARBA00005088"/>
    </source>
</evidence>
<dbReference type="EC" id="1.14.16.1" evidence="5"/>
<dbReference type="Gene3D" id="1.10.800.10">
    <property type="entry name" value="Aromatic amino acid hydroxylase"/>
    <property type="match status" value="1"/>
</dbReference>